<sequence length="84" mass="9874">MYIVECSDGTLYTGYTMDIEKRIKTHNAGKGAKYTRCRLPVTLKYSEQYDTKEEAMKRECSIKKLKREDKFKLFENKTHGQGQL</sequence>
<feature type="domain" description="GIY-YIG" evidence="2">
    <location>
        <begin position="1"/>
        <end position="73"/>
    </location>
</feature>
<dbReference type="PANTHER" id="PTHR34477:SF1">
    <property type="entry name" value="UPF0213 PROTEIN YHBQ"/>
    <property type="match status" value="1"/>
</dbReference>
<keyword evidence="3" id="KW-0540">Nuclease</keyword>
<dbReference type="SUPFAM" id="SSF82771">
    <property type="entry name" value="GIY-YIG endonuclease"/>
    <property type="match status" value="1"/>
</dbReference>
<comment type="similarity">
    <text evidence="1">Belongs to the UPF0213 family.</text>
</comment>
<evidence type="ECO:0000313" key="4">
    <source>
        <dbReference type="Proteomes" id="UP000183952"/>
    </source>
</evidence>
<dbReference type="PANTHER" id="PTHR34477">
    <property type="entry name" value="UPF0213 PROTEIN YHBQ"/>
    <property type="match status" value="1"/>
</dbReference>
<dbReference type="CDD" id="cd10456">
    <property type="entry name" value="GIY-YIG_UPF0213"/>
    <property type="match status" value="1"/>
</dbReference>
<dbReference type="PROSITE" id="PS50164">
    <property type="entry name" value="GIY_YIG"/>
    <property type="match status" value="1"/>
</dbReference>
<organism evidence="3 4">
    <name type="scientific">Hathewaya proteolytica DSM 3090</name>
    <dbReference type="NCBI Taxonomy" id="1121331"/>
    <lineage>
        <taxon>Bacteria</taxon>
        <taxon>Bacillati</taxon>
        <taxon>Bacillota</taxon>
        <taxon>Clostridia</taxon>
        <taxon>Eubacteriales</taxon>
        <taxon>Clostridiaceae</taxon>
        <taxon>Hathewaya</taxon>
    </lineage>
</organism>
<dbReference type="EMBL" id="FRAD01000003">
    <property type="protein sequence ID" value="SHJ47460.1"/>
    <property type="molecule type" value="Genomic_DNA"/>
</dbReference>
<dbReference type="AlphaFoldDB" id="A0A1M6JLE6"/>
<dbReference type="Gene3D" id="3.40.1440.10">
    <property type="entry name" value="GIY-YIG endonuclease"/>
    <property type="match status" value="1"/>
</dbReference>
<keyword evidence="4" id="KW-1185">Reference proteome</keyword>
<name>A0A1M6JLE6_9CLOT</name>
<dbReference type="InterPro" id="IPR035901">
    <property type="entry name" value="GIY-YIG_endonuc_sf"/>
</dbReference>
<evidence type="ECO:0000256" key="1">
    <source>
        <dbReference type="ARBA" id="ARBA00007435"/>
    </source>
</evidence>
<dbReference type="InterPro" id="IPR050190">
    <property type="entry name" value="UPF0213_domain"/>
</dbReference>
<evidence type="ECO:0000313" key="3">
    <source>
        <dbReference type="EMBL" id="SHJ47460.1"/>
    </source>
</evidence>
<reference evidence="3 4" key="1">
    <citation type="submission" date="2016-11" db="EMBL/GenBank/DDBJ databases">
        <authorList>
            <person name="Jaros S."/>
            <person name="Januszkiewicz K."/>
            <person name="Wedrychowicz H."/>
        </authorList>
    </citation>
    <scope>NUCLEOTIDE SEQUENCE [LARGE SCALE GENOMIC DNA]</scope>
    <source>
        <strain evidence="3 4">DSM 3090</strain>
    </source>
</reference>
<dbReference type="Proteomes" id="UP000183952">
    <property type="component" value="Unassembled WGS sequence"/>
</dbReference>
<protein>
    <submittedName>
        <fullName evidence="3">Putative endonuclease</fullName>
    </submittedName>
</protein>
<keyword evidence="3" id="KW-0378">Hydrolase</keyword>
<dbReference type="Pfam" id="PF01541">
    <property type="entry name" value="GIY-YIG"/>
    <property type="match status" value="1"/>
</dbReference>
<accession>A0A1M6JLE6</accession>
<evidence type="ECO:0000259" key="2">
    <source>
        <dbReference type="PROSITE" id="PS50164"/>
    </source>
</evidence>
<dbReference type="STRING" id="1121331.SAMN02745248_00233"/>
<proteinExistence type="inferred from homology"/>
<dbReference type="InterPro" id="IPR000305">
    <property type="entry name" value="GIY-YIG_endonuc"/>
</dbReference>
<keyword evidence="3" id="KW-0255">Endonuclease</keyword>
<dbReference type="GO" id="GO:0004519">
    <property type="term" value="F:endonuclease activity"/>
    <property type="evidence" value="ECO:0007669"/>
    <property type="project" value="UniProtKB-KW"/>
</dbReference>
<gene>
    <name evidence="3" type="ORF">SAMN02745248_00233</name>
</gene>